<organism evidence="1 2">
    <name type="scientific">Heliorestis convoluta</name>
    <dbReference type="NCBI Taxonomy" id="356322"/>
    <lineage>
        <taxon>Bacteria</taxon>
        <taxon>Bacillati</taxon>
        <taxon>Bacillota</taxon>
        <taxon>Clostridia</taxon>
        <taxon>Eubacteriales</taxon>
        <taxon>Heliobacteriaceae</taxon>
        <taxon>Heliorestis</taxon>
    </lineage>
</organism>
<evidence type="ECO:0000313" key="2">
    <source>
        <dbReference type="Proteomes" id="UP000366051"/>
    </source>
</evidence>
<dbReference type="EMBL" id="CP045875">
    <property type="protein sequence ID" value="QGG46809.1"/>
    <property type="molecule type" value="Genomic_DNA"/>
</dbReference>
<dbReference type="KEGG" id="hcv:FTV88_0630"/>
<name>A0A5Q2MZC9_9FIRM</name>
<evidence type="ECO:0000313" key="1">
    <source>
        <dbReference type="EMBL" id="QGG46809.1"/>
    </source>
</evidence>
<keyword evidence="2" id="KW-1185">Reference proteome</keyword>
<protein>
    <submittedName>
        <fullName evidence="1">Uncharacterized protein</fullName>
    </submittedName>
</protein>
<dbReference type="Proteomes" id="UP000366051">
    <property type="component" value="Chromosome"/>
</dbReference>
<gene>
    <name evidence="1" type="ORF">FTV88_0630</name>
</gene>
<sequence>MIHCEKAARKTFWRLFLQIGLTKTHGINQSKPMAPKYHVATEK</sequence>
<accession>A0A5Q2MZC9</accession>
<reference evidence="2" key="1">
    <citation type="submission" date="2019-11" db="EMBL/GenBank/DDBJ databases">
        <title>Genome sequence of Heliorestis convoluta strain HH, an alkaliphilic and minimalistic phototrophic bacterium from a soda lake in Egypt.</title>
        <authorList>
            <person name="Dewey E.D."/>
            <person name="Stokes L.M."/>
            <person name="Burchell B.M."/>
            <person name="Shaffer K.N."/>
            <person name="Huntington A.M."/>
            <person name="Baker J.M."/>
            <person name="Nadendla S."/>
            <person name="Giglio M.G."/>
            <person name="Touchman J.W."/>
            <person name="Blankenship R.E."/>
            <person name="Madigan M.T."/>
            <person name="Sattley W.M."/>
        </authorList>
    </citation>
    <scope>NUCLEOTIDE SEQUENCE [LARGE SCALE GENOMIC DNA]</scope>
    <source>
        <strain evidence="2">HH</strain>
    </source>
</reference>
<proteinExistence type="predicted"/>
<dbReference type="AlphaFoldDB" id="A0A5Q2MZC9"/>